<evidence type="ECO:0000256" key="9">
    <source>
        <dbReference type="SAM" id="Coils"/>
    </source>
</evidence>
<dbReference type="Gene3D" id="3.40.50.1400">
    <property type="match status" value="2"/>
</dbReference>
<evidence type="ECO:0000256" key="2">
    <source>
        <dbReference type="ARBA" id="ARBA00007718"/>
    </source>
</evidence>
<protein>
    <recommendedName>
        <fullName evidence="7">protoporphyrin ferrochelatase</fullName>
        <ecNumber evidence="7">4.98.1.1</ecNumber>
    </recommendedName>
</protein>
<evidence type="ECO:0000313" key="13">
    <source>
        <dbReference type="Proteomes" id="UP001420932"/>
    </source>
</evidence>
<evidence type="ECO:0000256" key="11">
    <source>
        <dbReference type="SAM" id="Phobius"/>
    </source>
</evidence>
<gene>
    <name evidence="12" type="ORF">Syun_011336</name>
</gene>
<feature type="transmembrane region" description="Helical" evidence="11">
    <location>
        <begin position="1135"/>
        <end position="1156"/>
    </location>
</feature>
<dbReference type="GO" id="GO:0040008">
    <property type="term" value="P:regulation of growth"/>
    <property type="evidence" value="ECO:0007669"/>
    <property type="project" value="InterPro"/>
</dbReference>
<keyword evidence="3" id="KW-0408">Iron</keyword>
<feature type="region of interest" description="Disordered" evidence="10">
    <location>
        <begin position="1"/>
        <end position="50"/>
    </location>
</feature>
<dbReference type="InterPro" id="IPR001015">
    <property type="entry name" value="Ferrochelatase"/>
</dbReference>
<organism evidence="12 13">
    <name type="scientific">Stephania yunnanensis</name>
    <dbReference type="NCBI Taxonomy" id="152371"/>
    <lineage>
        <taxon>Eukaryota</taxon>
        <taxon>Viridiplantae</taxon>
        <taxon>Streptophyta</taxon>
        <taxon>Embryophyta</taxon>
        <taxon>Tracheophyta</taxon>
        <taxon>Spermatophyta</taxon>
        <taxon>Magnoliopsida</taxon>
        <taxon>Ranunculales</taxon>
        <taxon>Menispermaceae</taxon>
        <taxon>Menispermoideae</taxon>
        <taxon>Cissampelideae</taxon>
        <taxon>Stephania</taxon>
    </lineage>
</organism>
<dbReference type="PROSITE" id="PS00534">
    <property type="entry name" value="FERROCHELATASE"/>
    <property type="match status" value="1"/>
</dbReference>
<evidence type="ECO:0000256" key="10">
    <source>
        <dbReference type="SAM" id="MobiDB-lite"/>
    </source>
</evidence>
<dbReference type="CDD" id="cd00419">
    <property type="entry name" value="Ferrochelatase_C"/>
    <property type="match status" value="1"/>
</dbReference>
<comment type="catalytic activity">
    <reaction evidence="8">
        <text>heme b + 2 H(+) = protoporphyrin IX + Fe(2+)</text>
        <dbReference type="Rhea" id="RHEA:22584"/>
        <dbReference type="ChEBI" id="CHEBI:15378"/>
        <dbReference type="ChEBI" id="CHEBI:29033"/>
        <dbReference type="ChEBI" id="CHEBI:57306"/>
        <dbReference type="ChEBI" id="CHEBI:60344"/>
        <dbReference type="EC" id="4.98.1.1"/>
    </reaction>
</comment>
<dbReference type="InterPro" id="IPR019772">
    <property type="entry name" value="Ferrochelatase_AS"/>
</dbReference>
<sequence>MASAQVLPNSASSSRKQGHLEAGKRRLEEFRKKKAEGRAKKTASAGQLQSIDVTYDKLPQESELKRLCDSDGASTCEIDSLAGDKFPVVATFDHSKATDSAPNAGPFISTLTDAFTSAVNDNSLNADLVRKPSKDDESDRTDVAWNPRPSFVNHDYFEEKKNDHIFNFTGPQGLNVNGRNDQSTDVNQVHVSGKGDGSNYQYINHHSFGDGLIQIKENNLKDSYTKDSFSSHSSISSNPAQTELGFPGVSPSNYLNAVHTESVPGSGQYMRVGVDSNGPTTYNMERRKFSSFTDHDLGINGVSWKPLQTYPTDDSDLKNSSNDFSLYSASASPEPGSRRPRSSFLDSLNLTRVSSVPQPSFSQSEKPETFLSKNSEVQNMAVPSSTHQPFIESNKLSSSAFSNTYGDSLNPPIPVGDERRFLNWSVKDNSMDRKQDENFAALEQHIEDLTQEKFSLQRALDASRTLAESLATENSSLTESYNQQGTVVNQLKFDLERLQQEIKAQLMAIQSFKMEYANAQLECNAADERAKILAAEVIGLEEKALKLRSSELKLERELENTNAEITSFKKKVLSLEKDRQDLQHTIDALQEGTLYLLEHLVGTGAEDSNGVHQESSNGDTQNTSNHEMQGLSSISLFPANNQSHLSDVSVAIPHDQLRTIDNINSLISELAVEKDELTRSLASESSHRLKLQELNKELSRKLEVQTQRLELLTAQSMANGNTPARSTDSQSAYDGTSYTDEGDEVMHRSRNQTRSFVATVGCCGSGEGSGHHDELGHVKMETLNLVCRNNGIVKGIGLCGSLQKRMPVCSVSSAGAAVWTVGDDAFDCAAGVAEEKVGVLLLNLGGPETLHDVQPFLFNLFADPANALKMAMKARRVLANVYVGMRYWYPFTEEAVEQIKKDRITRLVVLPLYPQYSISTSGSSIRLLQNIFRKDSYLSRLPVSIIRSWYQREGYIKSMASLIEEELRKFSVPEQVMIFFSAHGVPVSYVEDAGDPYKDQMEECISLIMQELKVRGINNEHTLAYQSRVGPVQWLKPYTDEVLVELGQRGVKSLLAVPISFVSEHIETLEEIDMEYKHLALESGIENWGRVPALGCTSSFISDLADAVIEALPSATAISSEKSKSTEADYDPFRYVVKLLFGSILAFFLLLFPRFVSALKNYL</sequence>
<dbReference type="SUPFAM" id="SSF53800">
    <property type="entry name" value="Chelatase"/>
    <property type="match status" value="1"/>
</dbReference>
<dbReference type="InterPro" id="IPR033644">
    <property type="entry name" value="Ferrochelatase_C"/>
</dbReference>
<reference evidence="12 13" key="1">
    <citation type="submission" date="2024-01" db="EMBL/GenBank/DDBJ databases">
        <title>Genome assemblies of Stephania.</title>
        <authorList>
            <person name="Yang L."/>
        </authorList>
    </citation>
    <scope>NUCLEOTIDE SEQUENCE [LARGE SCALE GENOMIC DNA]</scope>
    <source>
        <strain evidence="12">YNDBR</strain>
        <tissue evidence="12">Leaf</tissue>
    </source>
</reference>
<keyword evidence="11" id="KW-0472">Membrane</keyword>
<dbReference type="NCBIfam" id="TIGR00109">
    <property type="entry name" value="hemH"/>
    <property type="match status" value="1"/>
</dbReference>
<dbReference type="EMBL" id="JBBNAF010000005">
    <property type="protein sequence ID" value="KAK9141936.1"/>
    <property type="molecule type" value="Genomic_DNA"/>
</dbReference>
<dbReference type="Proteomes" id="UP001420932">
    <property type="component" value="Unassembled WGS sequence"/>
</dbReference>
<keyword evidence="11" id="KW-0812">Transmembrane</keyword>
<feature type="compositionally biased region" description="Basic and acidic residues" evidence="10">
    <location>
        <begin position="18"/>
        <end position="39"/>
    </location>
</feature>
<comment type="similarity">
    <text evidence="2">Belongs to the ferrochelatase family.</text>
</comment>
<keyword evidence="5" id="KW-0456">Lyase</keyword>
<dbReference type="InterPro" id="IPR044194">
    <property type="entry name" value="BLISTER"/>
</dbReference>
<evidence type="ECO:0000256" key="5">
    <source>
        <dbReference type="ARBA" id="ARBA00023239"/>
    </source>
</evidence>
<dbReference type="InterPro" id="IPR033659">
    <property type="entry name" value="Ferrochelatase_N"/>
</dbReference>
<dbReference type="PANTHER" id="PTHR47490:SF2">
    <property type="entry name" value="PROTEIN BLISTER"/>
    <property type="match status" value="1"/>
</dbReference>
<keyword evidence="6" id="KW-0627">Porphyrin biosynthesis</keyword>
<dbReference type="GO" id="GO:0006783">
    <property type="term" value="P:heme biosynthetic process"/>
    <property type="evidence" value="ECO:0007669"/>
    <property type="project" value="UniProtKB-KW"/>
</dbReference>
<name>A0AAP0JXC3_9MAGN</name>
<dbReference type="Pfam" id="PF00762">
    <property type="entry name" value="Ferrochelatase"/>
    <property type="match status" value="1"/>
</dbReference>
<feature type="region of interest" description="Disordered" evidence="10">
    <location>
        <begin position="716"/>
        <end position="745"/>
    </location>
</feature>
<dbReference type="FunFam" id="3.40.50.1400:FF:000005">
    <property type="entry name" value="Ferrochelatase"/>
    <property type="match status" value="1"/>
</dbReference>
<keyword evidence="9" id="KW-0175">Coiled coil</keyword>
<dbReference type="PANTHER" id="PTHR47490">
    <property type="entry name" value="PROTEIN BLISTER"/>
    <property type="match status" value="1"/>
</dbReference>
<dbReference type="AlphaFoldDB" id="A0AAP0JXC3"/>
<evidence type="ECO:0000256" key="7">
    <source>
        <dbReference type="ARBA" id="ARBA00034332"/>
    </source>
</evidence>
<feature type="compositionally biased region" description="Polar residues" evidence="10">
    <location>
        <begin position="610"/>
        <end position="627"/>
    </location>
</feature>
<evidence type="ECO:0000256" key="8">
    <source>
        <dbReference type="ARBA" id="ARBA00049380"/>
    </source>
</evidence>
<evidence type="ECO:0000256" key="4">
    <source>
        <dbReference type="ARBA" id="ARBA00023133"/>
    </source>
</evidence>
<dbReference type="GO" id="GO:0004325">
    <property type="term" value="F:ferrochelatase activity"/>
    <property type="evidence" value="ECO:0007669"/>
    <property type="project" value="UniProtKB-EC"/>
</dbReference>
<evidence type="ECO:0000256" key="6">
    <source>
        <dbReference type="ARBA" id="ARBA00023244"/>
    </source>
</evidence>
<evidence type="ECO:0000256" key="1">
    <source>
        <dbReference type="ARBA" id="ARBA00004943"/>
    </source>
</evidence>
<dbReference type="CDD" id="cd03411">
    <property type="entry name" value="Ferrochelatase_N"/>
    <property type="match status" value="1"/>
</dbReference>
<feature type="coiled-coil region" evidence="9">
    <location>
        <begin position="660"/>
        <end position="715"/>
    </location>
</feature>
<feature type="compositionally biased region" description="Polar residues" evidence="10">
    <location>
        <begin position="1"/>
        <end position="15"/>
    </location>
</feature>
<proteinExistence type="inferred from homology"/>
<accession>A0AAP0JXC3</accession>
<evidence type="ECO:0000256" key="3">
    <source>
        <dbReference type="ARBA" id="ARBA00023004"/>
    </source>
</evidence>
<comment type="pathway">
    <text evidence="1">Porphyrin-containing compound metabolism; protoheme biosynthesis; protoheme from protoporphyrin-IX: step 1/1.</text>
</comment>
<feature type="region of interest" description="Disordered" evidence="10">
    <location>
        <begin position="606"/>
        <end position="627"/>
    </location>
</feature>
<feature type="compositionally biased region" description="Polar residues" evidence="10">
    <location>
        <begin position="716"/>
        <end position="739"/>
    </location>
</feature>
<feature type="coiled-coil region" evidence="9">
    <location>
        <begin position="488"/>
        <end position="592"/>
    </location>
</feature>
<keyword evidence="4" id="KW-0350">Heme biosynthesis</keyword>
<keyword evidence="11" id="KW-1133">Transmembrane helix</keyword>
<comment type="caution">
    <text evidence="12">The sequence shown here is derived from an EMBL/GenBank/DDBJ whole genome shotgun (WGS) entry which is preliminary data.</text>
</comment>
<dbReference type="EC" id="4.98.1.1" evidence="7"/>
<evidence type="ECO:0000313" key="12">
    <source>
        <dbReference type="EMBL" id="KAK9141936.1"/>
    </source>
</evidence>
<dbReference type="HAMAP" id="MF_00323">
    <property type="entry name" value="Ferrochelatase"/>
    <property type="match status" value="1"/>
</dbReference>
<keyword evidence="13" id="KW-1185">Reference proteome</keyword>